<gene>
    <name evidence="1" type="primary">splA_2</name>
    <name evidence="1" type="ORF">NCTC5664_03917</name>
</gene>
<dbReference type="EC" id="3.4.21.-" evidence="1"/>
<sequence length="53" mass="5983">MNKNVVIKGLAALTILSSIGIAENFTNQPHSIAKAERMSKKLLMQLRHHTIQW</sequence>
<keyword evidence="1" id="KW-0645">Protease</keyword>
<reference evidence="1 2" key="1">
    <citation type="submission" date="2018-06" db="EMBL/GenBank/DDBJ databases">
        <authorList>
            <consortium name="Pathogen Informatics"/>
            <person name="Doyle S."/>
        </authorList>
    </citation>
    <scope>NUCLEOTIDE SEQUENCE [LARGE SCALE GENOMIC DNA]</scope>
    <source>
        <strain evidence="1 2">NCTC5664</strain>
    </source>
</reference>
<keyword evidence="1" id="KW-0378">Hydrolase</keyword>
<organism evidence="1 2">
    <name type="scientific">Staphylococcus aureus</name>
    <dbReference type="NCBI Taxonomy" id="1280"/>
    <lineage>
        <taxon>Bacteria</taxon>
        <taxon>Bacillati</taxon>
        <taxon>Bacillota</taxon>
        <taxon>Bacilli</taxon>
        <taxon>Bacillales</taxon>
        <taxon>Staphylococcaceae</taxon>
        <taxon>Staphylococcus</taxon>
    </lineage>
</organism>
<dbReference type="EMBL" id="UHAQ01000004">
    <property type="protein sequence ID" value="SUK96177.1"/>
    <property type="molecule type" value="Genomic_DNA"/>
</dbReference>
<name>A0A380E371_STAAU</name>
<dbReference type="GO" id="GO:0008233">
    <property type="term" value="F:peptidase activity"/>
    <property type="evidence" value="ECO:0007669"/>
    <property type="project" value="UniProtKB-KW"/>
</dbReference>
<evidence type="ECO:0000313" key="1">
    <source>
        <dbReference type="EMBL" id="SUK96177.1"/>
    </source>
</evidence>
<accession>A0A380E371</accession>
<dbReference type="AlphaFoldDB" id="A0A380E371"/>
<protein>
    <submittedName>
        <fullName evidence="1">Serine protease SplA</fullName>
        <ecNumber evidence="1">3.4.21.-</ecNumber>
    </submittedName>
</protein>
<dbReference type="Proteomes" id="UP000254502">
    <property type="component" value="Unassembled WGS sequence"/>
</dbReference>
<dbReference type="GO" id="GO:0006508">
    <property type="term" value="P:proteolysis"/>
    <property type="evidence" value="ECO:0007669"/>
    <property type="project" value="UniProtKB-KW"/>
</dbReference>
<proteinExistence type="predicted"/>
<evidence type="ECO:0000313" key="2">
    <source>
        <dbReference type="Proteomes" id="UP000254502"/>
    </source>
</evidence>